<evidence type="ECO:0000256" key="6">
    <source>
        <dbReference type="ARBA" id="ARBA00037941"/>
    </source>
</evidence>
<accession>U4UZ05</accession>
<dbReference type="NCBIfam" id="NF008726">
    <property type="entry name" value="PRK11728.1"/>
    <property type="match status" value="1"/>
</dbReference>
<dbReference type="STRING" id="77166.U4UZ05"/>
<name>U4UZ05_DENPD</name>
<reference evidence="10 11" key="1">
    <citation type="journal article" date="2013" name="Genome Biol.">
        <title>Draft genome of the mountain pine beetle, Dendroctonus ponderosae Hopkins, a major forest pest.</title>
        <authorList>
            <person name="Keeling C.I."/>
            <person name="Yuen M.M."/>
            <person name="Liao N.Y."/>
            <person name="Docking T.R."/>
            <person name="Chan S.K."/>
            <person name="Taylor G.A."/>
            <person name="Palmquist D.L."/>
            <person name="Jackman S.D."/>
            <person name="Nguyen A."/>
            <person name="Li M."/>
            <person name="Henderson H."/>
            <person name="Janes J.K."/>
            <person name="Zhao Y."/>
            <person name="Pandoh P."/>
            <person name="Moore R."/>
            <person name="Sperling F.A."/>
            <person name="Huber D.P."/>
            <person name="Birol I."/>
            <person name="Jones S.J."/>
            <person name="Bohlmann J."/>
        </authorList>
    </citation>
    <scope>NUCLEOTIDE SEQUENCE</scope>
</reference>
<evidence type="ECO:0000256" key="3">
    <source>
        <dbReference type="ARBA" id="ARBA00022827"/>
    </source>
</evidence>
<dbReference type="AlphaFoldDB" id="U4UZ05"/>
<dbReference type="PANTHER" id="PTHR43104">
    <property type="entry name" value="L-2-HYDROXYGLUTARATE DEHYDROGENASE, MITOCHONDRIAL"/>
    <property type="match status" value="1"/>
</dbReference>
<evidence type="ECO:0000256" key="5">
    <source>
        <dbReference type="ARBA" id="ARBA00036066"/>
    </source>
</evidence>
<dbReference type="Gene3D" id="3.50.50.60">
    <property type="entry name" value="FAD/NAD(P)-binding domain"/>
    <property type="match status" value="1"/>
</dbReference>
<dbReference type="Proteomes" id="UP000030742">
    <property type="component" value="Unassembled WGS sequence"/>
</dbReference>
<gene>
    <name evidence="10" type="ORF">D910_12831</name>
</gene>
<comment type="catalytic activity">
    <reaction evidence="5">
        <text>(S)-2-hydroxyglutarate + A = 2-oxoglutarate + AH2</text>
        <dbReference type="Rhea" id="RHEA:21252"/>
        <dbReference type="ChEBI" id="CHEBI:13193"/>
        <dbReference type="ChEBI" id="CHEBI:16782"/>
        <dbReference type="ChEBI" id="CHEBI:16810"/>
        <dbReference type="ChEBI" id="CHEBI:17499"/>
        <dbReference type="EC" id="1.1.99.2"/>
    </reaction>
</comment>
<comment type="similarity">
    <text evidence="6">Belongs to the L2HGDH family.</text>
</comment>
<evidence type="ECO:0000313" key="11">
    <source>
        <dbReference type="Proteomes" id="UP000030742"/>
    </source>
</evidence>
<dbReference type="OrthoDB" id="498204at2759"/>
<feature type="domain" description="FAD dependent oxidoreductase" evidence="9">
    <location>
        <begin position="31"/>
        <end position="321"/>
    </location>
</feature>
<sequence>MIASKLQLIWRLKAAAKRWSVQQRKSSTNCDLAIIGGGIIGTAIGRQLKLDLNHLNIQVLEKGGCLGGHQSSHNSGVMHCGIYYPPGSLKARLCVQGIDLLQRYCSLKGISYNKCGKLIVASDCNEAELLNCLLERARDNQVEDVELLDSLGAIQGKSTGCRGVRALWCARTANVSFRNVTQAFGTDFQEAGGIIHLNTEIVGLRQSCNCEYPLELTREHGETIGAKFAILCGGLQAARLTHWVEGEPPKSSPQLISLKVDYLRVAAKYCDHLSTNVYPVPDWGAPFLGAHFSPQSDGNVLLGPWAVPALKLEGYSNDEINMPYLAQVLGSCNFRNMVRRNFSKCVHQASKALCPDVQIKELQKLMPNFSYQFAEKGPSAVQCQLVNLDGSFVDDFVFEMFRGTGVRQRVVNLKFTPSPAATSCMSIAELIAQEVKNKLDCTALG</sequence>
<protein>
    <recommendedName>
        <fullName evidence="8">L-2-hydroxyglutarate dehydrogenase, mitochondrial</fullName>
        <ecNumber evidence="7">1.1.99.2</ecNumber>
    </recommendedName>
</protein>
<keyword evidence="4" id="KW-0560">Oxidoreductase</keyword>
<comment type="cofactor">
    <cofactor evidence="1">
        <name>FAD</name>
        <dbReference type="ChEBI" id="CHEBI:57692"/>
    </cofactor>
</comment>
<dbReference type="EMBL" id="KB632433">
    <property type="protein sequence ID" value="ERL95570.1"/>
    <property type="molecule type" value="Genomic_DNA"/>
</dbReference>
<keyword evidence="2" id="KW-0285">Flavoprotein</keyword>
<evidence type="ECO:0000313" key="10">
    <source>
        <dbReference type="EMBL" id="ERL95570.1"/>
    </source>
</evidence>
<keyword evidence="3" id="KW-0274">FAD</keyword>
<evidence type="ECO:0000256" key="4">
    <source>
        <dbReference type="ARBA" id="ARBA00023002"/>
    </source>
</evidence>
<organism evidence="10 11">
    <name type="scientific">Dendroctonus ponderosae</name>
    <name type="common">Mountain pine beetle</name>
    <dbReference type="NCBI Taxonomy" id="77166"/>
    <lineage>
        <taxon>Eukaryota</taxon>
        <taxon>Metazoa</taxon>
        <taxon>Ecdysozoa</taxon>
        <taxon>Arthropoda</taxon>
        <taxon>Hexapoda</taxon>
        <taxon>Insecta</taxon>
        <taxon>Pterygota</taxon>
        <taxon>Neoptera</taxon>
        <taxon>Endopterygota</taxon>
        <taxon>Coleoptera</taxon>
        <taxon>Polyphaga</taxon>
        <taxon>Cucujiformia</taxon>
        <taxon>Curculionidae</taxon>
        <taxon>Scolytinae</taxon>
        <taxon>Dendroctonus</taxon>
    </lineage>
</organism>
<dbReference type="SUPFAM" id="SSF51905">
    <property type="entry name" value="FAD/NAD(P)-binding domain"/>
    <property type="match status" value="1"/>
</dbReference>
<dbReference type="PANTHER" id="PTHR43104:SF2">
    <property type="entry name" value="L-2-HYDROXYGLUTARATE DEHYDROGENASE, MITOCHONDRIAL"/>
    <property type="match status" value="1"/>
</dbReference>
<dbReference type="Pfam" id="PF01266">
    <property type="entry name" value="DAO"/>
    <property type="match status" value="1"/>
</dbReference>
<dbReference type="InterPro" id="IPR036188">
    <property type="entry name" value="FAD/NAD-bd_sf"/>
</dbReference>
<evidence type="ECO:0000259" key="9">
    <source>
        <dbReference type="Pfam" id="PF01266"/>
    </source>
</evidence>
<evidence type="ECO:0000256" key="1">
    <source>
        <dbReference type="ARBA" id="ARBA00001974"/>
    </source>
</evidence>
<evidence type="ECO:0000256" key="8">
    <source>
        <dbReference type="ARBA" id="ARBA00041137"/>
    </source>
</evidence>
<evidence type="ECO:0000256" key="7">
    <source>
        <dbReference type="ARBA" id="ARBA00038878"/>
    </source>
</evidence>
<evidence type="ECO:0000256" key="2">
    <source>
        <dbReference type="ARBA" id="ARBA00022630"/>
    </source>
</evidence>
<dbReference type="InterPro" id="IPR006076">
    <property type="entry name" value="FAD-dep_OxRdtase"/>
</dbReference>
<proteinExistence type="inferred from homology"/>
<dbReference type="EC" id="1.1.99.2" evidence="7"/>
<dbReference type="Gene3D" id="3.30.9.10">
    <property type="entry name" value="D-Amino Acid Oxidase, subunit A, domain 2"/>
    <property type="match status" value="1"/>
</dbReference>
<dbReference type="GO" id="GO:0047545">
    <property type="term" value="F:(S)-2-hydroxyglutarate dehydrogenase activity"/>
    <property type="evidence" value="ECO:0007669"/>
    <property type="project" value="UniProtKB-EC"/>
</dbReference>